<sequence length="44" mass="4881">MLLRVCGLNTLKIGRRASRTAYDAERRTIVGTLVPHAPAWECIA</sequence>
<name>A0A9Q4A0Q2_PSESX</name>
<protein>
    <submittedName>
        <fullName evidence="1">DUF1534 domain-containing protein</fullName>
    </submittedName>
</protein>
<accession>A0A9Q4A0Q2</accession>
<comment type="caution">
    <text evidence="1">The sequence shown here is derived from an EMBL/GenBank/DDBJ whole genome shotgun (WGS) entry which is preliminary data.</text>
</comment>
<dbReference type="AlphaFoldDB" id="A0A9Q4A0Q2"/>
<organism evidence="1 2">
    <name type="scientific">Pseudomonas syringae</name>
    <dbReference type="NCBI Taxonomy" id="317"/>
    <lineage>
        <taxon>Bacteria</taxon>
        <taxon>Pseudomonadati</taxon>
        <taxon>Pseudomonadota</taxon>
        <taxon>Gammaproteobacteria</taxon>
        <taxon>Pseudomonadales</taxon>
        <taxon>Pseudomonadaceae</taxon>
        <taxon>Pseudomonas</taxon>
    </lineage>
</organism>
<dbReference type="Proteomes" id="UP000814010">
    <property type="component" value="Unassembled WGS sequence"/>
</dbReference>
<proteinExistence type="predicted"/>
<reference evidence="1" key="1">
    <citation type="submission" date="2019-11" db="EMBL/GenBank/DDBJ databases">
        <title>Epiphytic Pseudomonas syringae from cherry orchards.</title>
        <authorList>
            <person name="Hulin M.T."/>
        </authorList>
    </citation>
    <scope>NUCLEOTIDE SEQUENCE</scope>
    <source>
        <strain evidence="1">PA-2-5E</strain>
    </source>
</reference>
<evidence type="ECO:0000313" key="1">
    <source>
        <dbReference type="EMBL" id="MCF5628033.1"/>
    </source>
</evidence>
<evidence type="ECO:0000313" key="2">
    <source>
        <dbReference type="Proteomes" id="UP000814010"/>
    </source>
</evidence>
<gene>
    <name evidence="1" type="ORF">GIV53_01680</name>
</gene>
<dbReference type="AntiFam" id="ANF00261">
    <property type="entry name" value="Protein of unknown function (DUF1534)"/>
</dbReference>
<dbReference type="EMBL" id="WKAE01000009">
    <property type="protein sequence ID" value="MCF5628033.1"/>
    <property type="molecule type" value="Genomic_DNA"/>
</dbReference>